<dbReference type="InterPro" id="IPR032675">
    <property type="entry name" value="LRR_dom_sf"/>
</dbReference>
<dbReference type="AlphaFoldDB" id="A0A367JQQ5"/>
<keyword evidence="5 6" id="KW-0647">Proteasome</keyword>
<comment type="caution">
    <text evidence="6">The sequence shown here is derived from an EMBL/GenBank/DDBJ whole genome shotgun (WGS) entry which is preliminary data.</text>
</comment>
<gene>
    <name evidence="6" type="primary">PRE3_1</name>
    <name evidence="6" type="ORF">CU098_008029</name>
</gene>
<evidence type="ECO:0000256" key="2">
    <source>
        <dbReference type="ARBA" id="ARBA00022490"/>
    </source>
</evidence>
<dbReference type="Gene3D" id="3.60.20.10">
    <property type="entry name" value="Glutamine Phosphoribosylpyrophosphate, subunit 1, domain 1"/>
    <property type="match status" value="2"/>
</dbReference>
<dbReference type="InterPro" id="IPR001353">
    <property type="entry name" value="Proteasome_sua/b"/>
</dbReference>
<name>A0A367JQQ5_RHIST</name>
<evidence type="ECO:0000256" key="4">
    <source>
        <dbReference type="ARBA" id="ARBA00022801"/>
    </source>
</evidence>
<dbReference type="InterPro" id="IPR029055">
    <property type="entry name" value="Ntn_hydrolases_N"/>
</dbReference>
<dbReference type="GO" id="GO:0005737">
    <property type="term" value="C:cytoplasm"/>
    <property type="evidence" value="ECO:0007669"/>
    <property type="project" value="TreeGrafter"/>
</dbReference>
<comment type="subcellular location">
    <subcellularLocation>
        <location evidence="1">Nucleus</location>
    </subcellularLocation>
</comment>
<accession>A0A367JQQ5</accession>
<evidence type="ECO:0000256" key="3">
    <source>
        <dbReference type="ARBA" id="ARBA00022670"/>
    </source>
</evidence>
<dbReference type="GO" id="GO:0008233">
    <property type="term" value="F:peptidase activity"/>
    <property type="evidence" value="ECO:0007669"/>
    <property type="project" value="UniProtKB-KW"/>
</dbReference>
<evidence type="ECO:0000313" key="6">
    <source>
        <dbReference type="EMBL" id="RCH92215.1"/>
    </source>
</evidence>
<evidence type="ECO:0000256" key="1">
    <source>
        <dbReference type="ARBA" id="ARBA00004123"/>
    </source>
</evidence>
<dbReference type="GO" id="GO:0005634">
    <property type="term" value="C:nucleus"/>
    <property type="evidence" value="ECO:0007669"/>
    <property type="project" value="UniProtKB-SubCell"/>
</dbReference>
<dbReference type="GO" id="GO:0019774">
    <property type="term" value="C:proteasome core complex, beta-subunit complex"/>
    <property type="evidence" value="ECO:0007669"/>
    <property type="project" value="UniProtKB-ARBA"/>
</dbReference>
<dbReference type="SUPFAM" id="SSF56235">
    <property type="entry name" value="N-terminal nucleophile aminohydrolases (Ntn hydrolases)"/>
    <property type="match status" value="1"/>
</dbReference>
<dbReference type="PROSITE" id="PS00854">
    <property type="entry name" value="PROTEASOME_BETA_1"/>
    <property type="match status" value="1"/>
</dbReference>
<keyword evidence="3" id="KW-0645">Protease</keyword>
<dbReference type="OrthoDB" id="10314376at2759"/>
<evidence type="ECO:0000313" key="7">
    <source>
        <dbReference type="Proteomes" id="UP000253551"/>
    </source>
</evidence>
<dbReference type="STRING" id="4846.A0A367JQQ5"/>
<protein>
    <submittedName>
        <fullName evidence="6">Proteasome subunit beta type-1</fullName>
    </submittedName>
</protein>
<dbReference type="CDD" id="cd03762">
    <property type="entry name" value="proteasome_beta_type_6"/>
    <property type="match status" value="1"/>
</dbReference>
<dbReference type="Pfam" id="PF00227">
    <property type="entry name" value="Proteasome"/>
    <property type="match status" value="1"/>
</dbReference>
<evidence type="ECO:0000256" key="5">
    <source>
        <dbReference type="ARBA" id="ARBA00022942"/>
    </source>
</evidence>
<dbReference type="GO" id="GO:0051603">
    <property type="term" value="P:proteolysis involved in protein catabolic process"/>
    <property type="evidence" value="ECO:0007669"/>
    <property type="project" value="InterPro"/>
</dbReference>
<dbReference type="InterPro" id="IPR023333">
    <property type="entry name" value="Proteasome_suB-type"/>
</dbReference>
<dbReference type="EMBL" id="PJQM01002875">
    <property type="protein sequence ID" value="RCH92215.1"/>
    <property type="molecule type" value="Genomic_DNA"/>
</dbReference>
<reference evidence="6 7" key="1">
    <citation type="journal article" date="2018" name="G3 (Bethesda)">
        <title>Phylogenetic and Phylogenomic Definition of Rhizopus Species.</title>
        <authorList>
            <person name="Gryganskyi A.P."/>
            <person name="Golan J."/>
            <person name="Dolatabadi S."/>
            <person name="Mondo S."/>
            <person name="Robb S."/>
            <person name="Idnurm A."/>
            <person name="Muszewska A."/>
            <person name="Steczkiewicz K."/>
            <person name="Masonjones S."/>
            <person name="Liao H.L."/>
            <person name="Gajdeczka M.T."/>
            <person name="Anike F."/>
            <person name="Vuek A."/>
            <person name="Anishchenko I.M."/>
            <person name="Voigt K."/>
            <person name="de Hoog G.S."/>
            <person name="Smith M.E."/>
            <person name="Heitman J."/>
            <person name="Vilgalys R."/>
            <person name="Stajich J.E."/>
        </authorList>
    </citation>
    <scope>NUCLEOTIDE SEQUENCE [LARGE SCALE GENOMIC DNA]</scope>
    <source>
        <strain evidence="6 7">LSU 92-RS-03</strain>
    </source>
</reference>
<sequence length="592" mass="66406">MSLKKGEVNLGTSIMAVAFKDGVILGADSRTTTGAYIANRVTDKLTKVHDTIYCCRSGSAADTQAVADIKEGPAVYNIPLGGSLHKQPFAIGGSGSTYIYGYCDATYRDDMSREECIEFVKHSLALAMSRDGSSGGVIRLAVITKDGVERLFIPGNELPEIIYMIIKDFSFEQKLTMASVCKSWHKATHRCILYDKIAFYGTQDQLIQTVESFKTKGLQAQVTEFTIHCDDITLSLVLGLPMQFPHIKSFHVKSRMDIYIDTFSMRGPNRVNLENQWTSIKKSRKINTDIGIWSYLLESPHQPGRTTLSLGVHHGTLPDAFFQTALPYFSHLRLEKITIDQVELGYDVVERLHKALTDISCVSFHNVSLDDSDTMMLVPTTKANTTQLMLKGLFSDATHPIDREELLNEWILYIAEKYPHLTSLTMIGTTLMESVFARNFFSLIQIAEQCHRLKHLDIHSCAFISPVFRAMQKHGIQLESLTLYLENDADSSQLEALATSTQTRYLKKLRIDEQRLLCKRGGPGETGLFDALKSLIHLEELVMQSRHVYRHDPLFLMDILNHAPHLQSLEMSGLERGIDGPAAEYATEALPT</sequence>
<dbReference type="PANTHER" id="PTHR32194:SF0">
    <property type="entry name" value="ATP-DEPENDENT PROTEASE SUBUNIT HSLV"/>
    <property type="match status" value="1"/>
</dbReference>
<dbReference type="SUPFAM" id="SSF52047">
    <property type="entry name" value="RNI-like"/>
    <property type="match status" value="1"/>
</dbReference>
<proteinExistence type="predicted"/>
<dbReference type="Proteomes" id="UP000253551">
    <property type="component" value="Unassembled WGS sequence"/>
</dbReference>
<dbReference type="PANTHER" id="PTHR32194">
    <property type="entry name" value="METALLOPROTEASE TLDD"/>
    <property type="match status" value="1"/>
</dbReference>
<feature type="non-terminal residue" evidence="6">
    <location>
        <position position="592"/>
    </location>
</feature>
<keyword evidence="2" id="KW-0963">Cytoplasm</keyword>
<keyword evidence="7" id="KW-1185">Reference proteome</keyword>
<keyword evidence="4" id="KW-0378">Hydrolase</keyword>
<dbReference type="InterPro" id="IPR016050">
    <property type="entry name" value="Proteasome_bsu_CS"/>
</dbReference>
<organism evidence="6 7">
    <name type="scientific">Rhizopus stolonifer</name>
    <name type="common">Rhizopus nigricans</name>
    <dbReference type="NCBI Taxonomy" id="4846"/>
    <lineage>
        <taxon>Eukaryota</taxon>
        <taxon>Fungi</taxon>
        <taxon>Fungi incertae sedis</taxon>
        <taxon>Mucoromycota</taxon>
        <taxon>Mucoromycotina</taxon>
        <taxon>Mucoromycetes</taxon>
        <taxon>Mucorales</taxon>
        <taxon>Mucorineae</taxon>
        <taxon>Rhizopodaceae</taxon>
        <taxon>Rhizopus</taxon>
    </lineage>
</organism>
<dbReference type="Gene3D" id="3.80.10.10">
    <property type="entry name" value="Ribonuclease Inhibitor"/>
    <property type="match status" value="1"/>
</dbReference>